<keyword evidence="2" id="KW-1185">Reference proteome</keyword>
<organism evidence="1 2">
    <name type="scientific">Trichonephila clavipes</name>
    <name type="common">Golden silk orbweaver</name>
    <name type="synonym">Nephila clavipes</name>
    <dbReference type="NCBI Taxonomy" id="2585209"/>
    <lineage>
        <taxon>Eukaryota</taxon>
        <taxon>Metazoa</taxon>
        <taxon>Ecdysozoa</taxon>
        <taxon>Arthropoda</taxon>
        <taxon>Chelicerata</taxon>
        <taxon>Arachnida</taxon>
        <taxon>Araneae</taxon>
        <taxon>Araneomorphae</taxon>
        <taxon>Entelegynae</taxon>
        <taxon>Araneoidea</taxon>
        <taxon>Nephilidae</taxon>
        <taxon>Trichonephila</taxon>
    </lineage>
</organism>
<evidence type="ECO:0000313" key="1">
    <source>
        <dbReference type="EMBL" id="GFX91869.1"/>
    </source>
</evidence>
<dbReference type="AlphaFoldDB" id="A0A8X6RGL3"/>
<accession>A0A8X6RGL3</accession>
<sequence length="149" mass="17906">MSSFRCLRRYKSKETFEKFHMKLRKSSTEIYSLLKQVYGNEDISCARVFNWLKNFQNGRDSHLDPPSTSKNIEEIGNLFLSDRRRLSIRAIAEILRIDKKFVRQSLYKKFGMQKVCAEVVPKILMCEQQEDSNNVFYFYFQFHSKYPKF</sequence>
<gene>
    <name evidence="1" type="primary">G5I_01944</name>
    <name evidence="1" type="ORF">TNCV_3576991</name>
</gene>
<reference evidence="1" key="1">
    <citation type="submission" date="2020-08" db="EMBL/GenBank/DDBJ databases">
        <title>Multicomponent nature underlies the extraordinary mechanical properties of spider dragline silk.</title>
        <authorList>
            <person name="Kono N."/>
            <person name="Nakamura H."/>
            <person name="Mori M."/>
            <person name="Yoshida Y."/>
            <person name="Ohtoshi R."/>
            <person name="Malay A.D."/>
            <person name="Moran D.A.P."/>
            <person name="Tomita M."/>
            <person name="Numata K."/>
            <person name="Arakawa K."/>
        </authorList>
    </citation>
    <scope>NUCLEOTIDE SEQUENCE</scope>
</reference>
<dbReference type="EMBL" id="BMAU01021137">
    <property type="protein sequence ID" value="GFX91869.1"/>
    <property type="molecule type" value="Genomic_DNA"/>
</dbReference>
<proteinExistence type="predicted"/>
<dbReference type="Proteomes" id="UP000887159">
    <property type="component" value="Unassembled WGS sequence"/>
</dbReference>
<evidence type="ECO:0000313" key="2">
    <source>
        <dbReference type="Proteomes" id="UP000887159"/>
    </source>
</evidence>
<dbReference type="InterPro" id="IPR052709">
    <property type="entry name" value="Transposase-MT_Hybrid"/>
</dbReference>
<dbReference type="PANTHER" id="PTHR46060:SF1">
    <property type="entry name" value="MARINER MOS1 TRANSPOSASE-LIKE PROTEIN"/>
    <property type="match status" value="1"/>
</dbReference>
<dbReference type="PANTHER" id="PTHR46060">
    <property type="entry name" value="MARINER MOS1 TRANSPOSASE-LIKE PROTEIN"/>
    <property type="match status" value="1"/>
</dbReference>
<name>A0A8X6RGL3_TRICX</name>
<comment type="caution">
    <text evidence="1">The sequence shown here is derived from an EMBL/GenBank/DDBJ whole genome shotgun (WGS) entry which is preliminary data.</text>
</comment>
<protein>
    <submittedName>
        <fullName evidence="1">FLJ37770-like protein</fullName>
    </submittedName>
</protein>